<sequence>MRLGARVCGVAASSSLPSRVTVPCCGALGHRCYATTHASPTTAAAENGHAPMPYKSTHKGGGKAALPARQRGGDKQAAAAAAGAHGEATSGEAPLRQKNIAGSFSSCAEDGGAVSSRPLSPLQRRQLLFKHKAAFTLTPQALRRVKYLLKQPHEGQEQRQQTPDGIRIGVRRRGCSGYSYTVNYHYPEAAPTPARPSDPQGSSTAGDGAQRGDVVVEQDGVKVVVDANALFYVIGTEMDYVVRNVEEKFTFRNPNQKYSCGCEESFMPFDIAEQETS</sequence>
<feature type="domain" description="Core" evidence="3">
    <location>
        <begin position="210"/>
        <end position="263"/>
    </location>
</feature>
<dbReference type="GO" id="GO:0051537">
    <property type="term" value="F:2 iron, 2 sulfur cluster binding"/>
    <property type="evidence" value="ECO:0007669"/>
    <property type="project" value="TreeGrafter"/>
</dbReference>
<evidence type="ECO:0000256" key="1">
    <source>
        <dbReference type="ARBA" id="ARBA00006718"/>
    </source>
</evidence>
<dbReference type="Proteomes" id="UP000284403">
    <property type="component" value="Unassembled WGS sequence"/>
</dbReference>
<comment type="similarity">
    <text evidence="1">Belongs to the HesB/IscA family.</text>
</comment>
<dbReference type="AlphaFoldDB" id="A0A422NPS4"/>
<dbReference type="Pfam" id="PF01521">
    <property type="entry name" value="Fe-S_biosyn"/>
    <property type="match status" value="1"/>
</dbReference>
<dbReference type="RefSeq" id="XP_029225669.1">
    <property type="nucleotide sequence ID" value="XM_029374222.1"/>
</dbReference>
<protein>
    <submittedName>
        <fullName evidence="4">Iron-sulfur cluster assembly protein</fullName>
    </submittedName>
</protein>
<evidence type="ECO:0000313" key="5">
    <source>
        <dbReference type="Proteomes" id="UP000284403"/>
    </source>
</evidence>
<keyword evidence="5" id="KW-1185">Reference proteome</keyword>
<accession>A0A422NPS4</accession>
<dbReference type="PANTHER" id="PTHR10072">
    <property type="entry name" value="IRON-SULFUR CLUSTER ASSEMBLY PROTEIN"/>
    <property type="match status" value="1"/>
</dbReference>
<dbReference type="GO" id="GO:0016226">
    <property type="term" value="P:iron-sulfur cluster assembly"/>
    <property type="evidence" value="ECO:0007669"/>
    <property type="project" value="InterPro"/>
</dbReference>
<evidence type="ECO:0000313" key="4">
    <source>
        <dbReference type="EMBL" id="RNF07483.1"/>
    </source>
</evidence>
<gene>
    <name evidence="4" type="ORF">Tco025E_07356</name>
</gene>
<dbReference type="InterPro" id="IPR016092">
    <property type="entry name" value="ATAP"/>
</dbReference>
<dbReference type="InterPro" id="IPR035903">
    <property type="entry name" value="HesB-like_dom_sf"/>
</dbReference>
<dbReference type="NCBIfam" id="TIGR00049">
    <property type="entry name" value="iron-sulfur cluster assembly accessory protein"/>
    <property type="match status" value="1"/>
</dbReference>
<feature type="compositionally biased region" description="Low complexity" evidence="2">
    <location>
        <begin position="75"/>
        <end position="93"/>
    </location>
</feature>
<dbReference type="GO" id="GO:0005739">
    <property type="term" value="C:mitochondrion"/>
    <property type="evidence" value="ECO:0007669"/>
    <property type="project" value="TreeGrafter"/>
</dbReference>
<feature type="region of interest" description="Disordered" evidence="2">
    <location>
        <begin position="187"/>
        <end position="209"/>
    </location>
</feature>
<dbReference type="SUPFAM" id="SSF89360">
    <property type="entry name" value="HesB-like domain"/>
    <property type="match status" value="1"/>
</dbReference>
<comment type="caution">
    <text evidence="4">The sequence shown here is derived from an EMBL/GenBank/DDBJ whole genome shotgun (WGS) entry which is preliminary data.</text>
</comment>
<organism evidence="4 5">
    <name type="scientific">Trypanosoma conorhini</name>
    <dbReference type="NCBI Taxonomy" id="83891"/>
    <lineage>
        <taxon>Eukaryota</taxon>
        <taxon>Discoba</taxon>
        <taxon>Euglenozoa</taxon>
        <taxon>Kinetoplastea</taxon>
        <taxon>Metakinetoplastina</taxon>
        <taxon>Trypanosomatida</taxon>
        <taxon>Trypanosomatidae</taxon>
        <taxon>Trypanosoma</taxon>
    </lineage>
</organism>
<dbReference type="EMBL" id="MKKU01000564">
    <property type="protein sequence ID" value="RNF07483.1"/>
    <property type="molecule type" value="Genomic_DNA"/>
</dbReference>
<dbReference type="FunFam" id="2.60.300.12:FF:000019">
    <property type="entry name" value="Iron-sulfur assembly protein 1, putative"/>
    <property type="match status" value="1"/>
</dbReference>
<reference evidence="4 5" key="1">
    <citation type="journal article" date="2018" name="BMC Genomics">
        <title>Genomic comparison of Trypanosoma conorhini and Trypanosoma rangeli to Trypanosoma cruzi strains of high and low virulence.</title>
        <authorList>
            <person name="Bradwell K.R."/>
            <person name="Koparde V.N."/>
            <person name="Matveyev A.V."/>
            <person name="Serrano M.G."/>
            <person name="Alves J.M."/>
            <person name="Parikh H."/>
            <person name="Huang B."/>
            <person name="Lee V."/>
            <person name="Espinosa-Alvarez O."/>
            <person name="Ortiz P.A."/>
            <person name="Costa-Martins A.G."/>
            <person name="Teixeira M.M."/>
            <person name="Buck G.A."/>
        </authorList>
    </citation>
    <scope>NUCLEOTIDE SEQUENCE [LARGE SCALE GENOMIC DNA]</scope>
    <source>
        <strain evidence="4 5">025E</strain>
    </source>
</reference>
<dbReference type="InterPro" id="IPR000361">
    <property type="entry name" value="ATAP_core_dom"/>
</dbReference>
<dbReference type="OrthoDB" id="333486at2759"/>
<evidence type="ECO:0000256" key="2">
    <source>
        <dbReference type="SAM" id="MobiDB-lite"/>
    </source>
</evidence>
<name>A0A422NPS4_9TRYP</name>
<dbReference type="GeneID" id="40320967"/>
<evidence type="ECO:0000259" key="3">
    <source>
        <dbReference type="Pfam" id="PF01521"/>
    </source>
</evidence>
<dbReference type="Gene3D" id="2.60.300.12">
    <property type="entry name" value="HesB-like domain"/>
    <property type="match status" value="1"/>
</dbReference>
<dbReference type="InterPro" id="IPR050322">
    <property type="entry name" value="Fe-S_cluster_asmbl/transfer"/>
</dbReference>
<dbReference type="PANTHER" id="PTHR10072:SF41">
    <property type="entry name" value="IRON-SULFUR CLUSTER ASSEMBLY 1 HOMOLOG, MITOCHONDRIAL"/>
    <property type="match status" value="1"/>
</dbReference>
<proteinExistence type="inferred from homology"/>
<feature type="region of interest" description="Disordered" evidence="2">
    <location>
        <begin position="41"/>
        <end position="94"/>
    </location>
</feature>